<evidence type="ECO:0000313" key="12">
    <source>
        <dbReference type="Proteomes" id="UP000440732"/>
    </source>
</evidence>
<protein>
    <submittedName>
        <fullName evidence="3">Uncharacterized protein</fullName>
    </submittedName>
</protein>
<evidence type="ECO:0000313" key="11">
    <source>
        <dbReference type="Proteomes" id="UP000437068"/>
    </source>
</evidence>
<evidence type="ECO:0000313" key="4">
    <source>
        <dbReference type="EMBL" id="KAE9104984.1"/>
    </source>
</evidence>
<dbReference type="EMBL" id="QXFW01001982">
    <property type="protein sequence ID" value="KAE8983438.1"/>
    <property type="molecule type" value="Genomic_DNA"/>
</dbReference>
<evidence type="ECO:0000313" key="9">
    <source>
        <dbReference type="Proteomes" id="UP000429523"/>
    </source>
</evidence>
<keyword evidence="10" id="KW-1185">Reference proteome</keyword>
<evidence type="ECO:0000313" key="1">
    <source>
        <dbReference type="EMBL" id="KAE8926345.1"/>
    </source>
</evidence>
<dbReference type="Proteomes" id="UP000476176">
    <property type="component" value="Unassembled WGS sequence"/>
</dbReference>
<dbReference type="Proteomes" id="UP000429523">
    <property type="component" value="Unassembled WGS sequence"/>
</dbReference>
<dbReference type="Proteomes" id="UP000486351">
    <property type="component" value="Unassembled WGS sequence"/>
</dbReference>
<name>A0A6A3QSG1_9STRA</name>
<dbReference type="AlphaFoldDB" id="A0A6A3QSG1"/>
<evidence type="ECO:0000313" key="10">
    <source>
        <dbReference type="Proteomes" id="UP000433483"/>
    </source>
</evidence>
<dbReference type="EMBL" id="QXFZ01002034">
    <property type="protein sequence ID" value="KAE9081627.1"/>
    <property type="molecule type" value="Genomic_DNA"/>
</dbReference>
<proteinExistence type="predicted"/>
<evidence type="ECO:0000313" key="5">
    <source>
        <dbReference type="EMBL" id="KAE9182235.1"/>
    </source>
</evidence>
<evidence type="ECO:0000313" key="16">
    <source>
        <dbReference type="Proteomes" id="UP000486351"/>
    </source>
</evidence>
<dbReference type="EMBL" id="QXGB01002045">
    <property type="protein sequence ID" value="KAE9182235.1"/>
    <property type="molecule type" value="Genomic_DNA"/>
</dbReference>
<dbReference type="Proteomes" id="UP000441208">
    <property type="component" value="Unassembled WGS sequence"/>
</dbReference>
<evidence type="ECO:0000313" key="15">
    <source>
        <dbReference type="Proteomes" id="UP000476176"/>
    </source>
</evidence>
<dbReference type="Proteomes" id="UP000460718">
    <property type="component" value="Unassembled WGS sequence"/>
</dbReference>
<gene>
    <name evidence="7" type="ORF">PF001_g21708</name>
    <name evidence="6" type="ORF">PF004_g21424</name>
    <name evidence="5" type="ORF">PF005_g22578</name>
    <name evidence="4" type="ORF">PF006_g21767</name>
    <name evidence="3" type="ORF">PF007_g22588</name>
    <name evidence="8" type="ORF">PF008_g20512</name>
    <name evidence="1" type="ORF">PF009_g23466</name>
    <name evidence="2" type="ORF">PF011_g21188</name>
</gene>
<evidence type="ECO:0000313" key="6">
    <source>
        <dbReference type="EMBL" id="KAE9192066.1"/>
    </source>
</evidence>
<dbReference type="EMBL" id="QXGF01002058">
    <property type="protein sequence ID" value="KAE8926345.1"/>
    <property type="molecule type" value="Genomic_DNA"/>
</dbReference>
<evidence type="ECO:0000313" key="7">
    <source>
        <dbReference type="EMBL" id="KAE9285889.1"/>
    </source>
</evidence>
<evidence type="ECO:0000313" key="13">
    <source>
        <dbReference type="Proteomes" id="UP000441208"/>
    </source>
</evidence>
<evidence type="ECO:0000313" key="3">
    <source>
        <dbReference type="EMBL" id="KAE9081627.1"/>
    </source>
</evidence>
<evidence type="ECO:0000313" key="2">
    <source>
        <dbReference type="EMBL" id="KAE8983438.1"/>
    </source>
</evidence>
<evidence type="ECO:0000313" key="14">
    <source>
        <dbReference type="Proteomes" id="UP000460718"/>
    </source>
</evidence>
<dbReference type="Proteomes" id="UP000437068">
    <property type="component" value="Unassembled WGS sequence"/>
</dbReference>
<comment type="caution">
    <text evidence="3">The sequence shown here is derived from an EMBL/GenBank/DDBJ whole genome shotgun (WGS) entry which is preliminary data.</text>
</comment>
<dbReference type="Proteomes" id="UP000440732">
    <property type="component" value="Unassembled WGS sequence"/>
</dbReference>
<dbReference type="EMBL" id="QXGA01002044">
    <property type="protein sequence ID" value="KAE9104984.1"/>
    <property type="molecule type" value="Genomic_DNA"/>
</dbReference>
<accession>A0A6A3QSG1</accession>
<dbReference type="Proteomes" id="UP000433483">
    <property type="component" value="Unassembled WGS sequence"/>
</dbReference>
<dbReference type="EMBL" id="QXGC01002021">
    <property type="protein sequence ID" value="KAE9192066.1"/>
    <property type="molecule type" value="Genomic_DNA"/>
</dbReference>
<reference evidence="9 10" key="1">
    <citation type="submission" date="2018-08" db="EMBL/GenBank/DDBJ databases">
        <title>Genomic investigation of the strawberry pathogen Phytophthora fragariae indicates pathogenicity is determined by transcriptional variation in three key races.</title>
        <authorList>
            <person name="Adams T.M."/>
            <person name="Armitage A.D."/>
            <person name="Sobczyk M.K."/>
            <person name="Bates H.J."/>
            <person name="Dunwell J.M."/>
            <person name="Nellist C.F."/>
            <person name="Harrison R.J."/>
        </authorList>
    </citation>
    <scope>NUCLEOTIDE SEQUENCE [LARGE SCALE GENOMIC DNA]</scope>
    <source>
        <strain evidence="7 11">A4</strain>
        <strain evidence="6 15">BC-23</strain>
        <strain evidence="5 10">NOV-27</strain>
        <strain evidence="4 12">NOV-5</strain>
        <strain evidence="3 13">NOV-71</strain>
        <strain evidence="8 16">NOV-77</strain>
        <strain evidence="1 9">NOV-9</strain>
        <strain evidence="2 14">SCRP245</strain>
    </source>
</reference>
<sequence>MAGGNLAAFAFCHDGAPAGWIMLERGCTRDNSGNDCGARFVRHQDAFTLWCPQDIKHTAGCKTQTLGIAGRSQFTFVYTTKAARPSIHDRRHDS</sequence>
<evidence type="ECO:0000313" key="8">
    <source>
        <dbReference type="EMBL" id="KAE9310219.1"/>
    </source>
</evidence>
<organism evidence="3 13">
    <name type="scientific">Phytophthora fragariae</name>
    <dbReference type="NCBI Taxonomy" id="53985"/>
    <lineage>
        <taxon>Eukaryota</taxon>
        <taxon>Sar</taxon>
        <taxon>Stramenopiles</taxon>
        <taxon>Oomycota</taxon>
        <taxon>Peronosporomycetes</taxon>
        <taxon>Peronosporales</taxon>
        <taxon>Peronosporaceae</taxon>
        <taxon>Phytophthora</taxon>
    </lineage>
</organism>
<dbReference type="EMBL" id="QXFY01001755">
    <property type="protein sequence ID" value="KAE9310219.1"/>
    <property type="molecule type" value="Genomic_DNA"/>
</dbReference>
<dbReference type="EMBL" id="QXGE01002006">
    <property type="protein sequence ID" value="KAE9285889.1"/>
    <property type="molecule type" value="Genomic_DNA"/>
</dbReference>